<name>A0A1F6BEN0_9BACT</name>
<protein>
    <submittedName>
        <fullName evidence="1">Uncharacterized protein</fullName>
    </submittedName>
</protein>
<sequence>MTPKLEIHYDQHIFLRDALNTSGERLAQANVFLVTRSDRQQDIVVLAEGEVIGSPEVIGDVQTLLTKYQELKNGFGLPPNTDVKQDDLLEGISKTTKLRDLFPDFDTGTLNALARKQITTWGELKKSVKSKPDTRGIFVTSIERIGKKRSAEILSALNKLKNTE</sequence>
<reference evidence="1 2" key="1">
    <citation type="journal article" date="2016" name="Nat. Commun.">
        <title>Thousands of microbial genomes shed light on interconnected biogeochemical processes in an aquifer system.</title>
        <authorList>
            <person name="Anantharaman K."/>
            <person name="Brown C.T."/>
            <person name="Hug L.A."/>
            <person name="Sharon I."/>
            <person name="Castelle C.J."/>
            <person name="Probst A.J."/>
            <person name="Thomas B.C."/>
            <person name="Singh A."/>
            <person name="Wilkins M.J."/>
            <person name="Karaoz U."/>
            <person name="Brodie E.L."/>
            <person name="Williams K.H."/>
            <person name="Hubbard S.S."/>
            <person name="Banfield J.F."/>
        </authorList>
    </citation>
    <scope>NUCLEOTIDE SEQUENCE [LARGE SCALE GENOMIC DNA]</scope>
</reference>
<dbReference type="Proteomes" id="UP000176186">
    <property type="component" value="Unassembled WGS sequence"/>
</dbReference>
<accession>A0A1F6BEN0</accession>
<evidence type="ECO:0000313" key="2">
    <source>
        <dbReference type="Proteomes" id="UP000176186"/>
    </source>
</evidence>
<dbReference type="STRING" id="1798401.A2363_02030"/>
<dbReference type="AlphaFoldDB" id="A0A1F6BEN0"/>
<organism evidence="1 2">
    <name type="scientific">Candidatus Gottesmanbacteria bacterium RIFOXYB1_FULL_47_11</name>
    <dbReference type="NCBI Taxonomy" id="1798401"/>
    <lineage>
        <taxon>Bacteria</taxon>
        <taxon>Candidatus Gottesmaniibacteriota</taxon>
    </lineage>
</organism>
<evidence type="ECO:0000313" key="1">
    <source>
        <dbReference type="EMBL" id="OGG34977.1"/>
    </source>
</evidence>
<comment type="caution">
    <text evidence="1">The sequence shown here is derived from an EMBL/GenBank/DDBJ whole genome shotgun (WGS) entry which is preliminary data.</text>
</comment>
<proteinExistence type="predicted"/>
<dbReference type="EMBL" id="MFKE01000019">
    <property type="protein sequence ID" value="OGG34977.1"/>
    <property type="molecule type" value="Genomic_DNA"/>
</dbReference>
<gene>
    <name evidence="1" type="ORF">A2363_02030</name>
</gene>